<proteinExistence type="inferred from homology"/>
<keyword evidence="4" id="KW-1185">Reference proteome</keyword>
<evidence type="ECO:0000256" key="1">
    <source>
        <dbReference type="ARBA" id="ARBA00006326"/>
    </source>
</evidence>
<feature type="compositionally biased region" description="Basic and acidic residues" evidence="3">
    <location>
        <begin position="1"/>
        <end position="10"/>
    </location>
</feature>
<accession>A0A915EAN6</accession>
<evidence type="ECO:0000313" key="5">
    <source>
        <dbReference type="WBParaSite" id="jg4335"/>
    </source>
</evidence>
<sequence>MSSEDAKDADKQEDEDNLSSLLDSALGDFGKNKKSDDDLDDFMASMDREAAQKAAKKFQQMLEEMAQAGQNDAEEGDSTHISAGPSSSEQNSFMEAINRLSQQTGNLANAGDDKSFMEALNNLDEKDPAVDDFMGMIVETALSKEVMYPAIKEITDKFEIYLAEQNGKLDSQLYAQYVEQQKILLALCGEYEKTEDQQNVEPDEQRASKIAKLWMELQQHGVPPAEVAGAMPNGWMNDGEMGNAMNTDAFKEGCALIFFGLAGSRFSSLRMLRIFLAKSERRTRGLASSDTPAMQSATIERGASLLKTASL</sequence>
<protein>
    <recommendedName>
        <fullName evidence="2">Peroxin-19</fullName>
    </recommendedName>
</protein>
<dbReference type="Gene3D" id="1.20.120.900">
    <property type="entry name" value="Pex19, mPTS binding domain"/>
    <property type="match status" value="1"/>
</dbReference>
<dbReference type="Proteomes" id="UP000887574">
    <property type="component" value="Unplaced"/>
</dbReference>
<organism evidence="4 5">
    <name type="scientific">Ditylenchus dipsaci</name>
    <dbReference type="NCBI Taxonomy" id="166011"/>
    <lineage>
        <taxon>Eukaryota</taxon>
        <taxon>Metazoa</taxon>
        <taxon>Ecdysozoa</taxon>
        <taxon>Nematoda</taxon>
        <taxon>Chromadorea</taxon>
        <taxon>Rhabditida</taxon>
        <taxon>Tylenchina</taxon>
        <taxon>Tylenchomorpha</taxon>
        <taxon>Sphaerularioidea</taxon>
        <taxon>Anguinidae</taxon>
        <taxon>Anguininae</taxon>
        <taxon>Ditylenchus</taxon>
    </lineage>
</organism>
<name>A0A915EAN6_9BILA</name>
<reference evidence="5" key="1">
    <citation type="submission" date="2022-11" db="UniProtKB">
        <authorList>
            <consortium name="WormBaseParasite"/>
        </authorList>
    </citation>
    <scope>IDENTIFICATION</scope>
</reference>
<dbReference type="GO" id="GO:0045046">
    <property type="term" value="P:protein import into peroxisome membrane"/>
    <property type="evidence" value="ECO:0007669"/>
    <property type="project" value="TreeGrafter"/>
</dbReference>
<feature type="region of interest" description="Disordered" evidence="3">
    <location>
        <begin position="1"/>
        <end position="90"/>
    </location>
</feature>
<evidence type="ECO:0000256" key="2">
    <source>
        <dbReference type="ARBA" id="ARBA00029688"/>
    </source>
</evidence>
<dbReference type="GO" id="GO:0005778">
    <property type="term" value="C:peroxisomal membrane"/>
    <property type="evidence" value="ECO:0007669"/>
    <property type="project" value="TreeGrafter"/>
</dbReference>
<dbReference type="PANTHER" id="PTHR12774">
    <property type="entry name" value="PEROXISOMAL BIOGENESIS FACTOR 19"/>
    <property type="match status" value="1"/>
</dbReference>
<dbReference type="Pfam" id="PF04614">
    <property type="entry name" value="Pex19"/>
    <property type="match status" value="1"/>
</dbReference>
<comment type="similarity">
    <text evidence="1">Belongs to the peroxin-19 family.</text>
</comment>
<dbReference type="AlphaFoldDB" id="A0A915EAN6"/>
<dbReference type="PANTHER" id="PTHR12774:SF2">
    <property type="entry name" value="PEROXISOMAL BIOGENESIS FACTOR 19"/>
    <property type="match status" value="1"/>
</dbReference>
<evidence type="ECO:0000313" key="4">
    <source>
        <dbReference type="Proteomes" id="UP000887574"/>
    </source>
</evidence>
<dbReference type="WBParaSite" id="jg4335">
    <property type="protein sequence ID" value="jg4335"/>
    <property type="gene ID" value="jg4335"/>
</dbReference>
<feature type="compositionally biased region" description="Polar residues" evidence="3">
    <location>
        <begin position="79"/>
        <end position="90"/>
    </location>
</feature>
<dbReference type="InterPro" id="IPR006708">
    <property type="entry name" value="Pex19"/>
</dbReference>
<dbReference type="GO" id="GO:0033328">
    <property type="term" value="F:peroxisome membrane targeting sequence binding"/>
    <property type="evidence" value="ECO:0007669"/>
    <property type="project" value="TreeGrafter"/>
</dbReference>
<evidence type="ECO:0000256" key="3">
    <source>
        <dbReference type="SAM" id="MobiDB-lite"/>
    </source>
</evidence>
<dbReference type="InterPro" id="IPR038322">
    <property type="entry name" value="Pex19_C_sf"/>
</dbReference>